<keyword evidence="2 3" id="KW-0040">ANK repeat</keyword>
<dbReference type="InterPro" id="IPR050745">
    <property type="entry name" value="Multifunctional_regulatory"/>
</dbReference>
<dbReference type="PANTHER" id="PTHR24189:SF50">
    <property type="entry name" value="ANKYRIN REPEAT AND SOCS BOX PROTEIN 2"/>
    <property type="match status" value="1"/>
</dbReference>
<proteinExistence type="predicted"/>
<dbReference type="AlphaFoldDB" id="A0AAW0RE96"/>
<organism evidence="5 6">
    <name type="scientific">Apiospora kogelbergensis</name>
    <dbReference type="NCBI Taxonomy" id="1337665"/>
    <lineage>
        <taxon>Eukaryota</taxon>
        <taxon>Fungi</taxon>
        <taxon>Dikarya</taxon>
        <taxon>Ascomycota</taxon>
        <taxon>Pezizomycotina</taxon>
        <taxon>Sordariomycetes</taxon>
        <taxon>Xylariomycetidae</taxon>
        <taxon>Amphisphaeriales</taxon>
        <taxon>Apiosporaceae</taxon>
        <taxon>Apiospora</taxon>
    </lineage>
</organism>
<dbReference type="PROSITE" id="PS50088">
    <property type="entry name" value="ANK_REPEAT"/>
    <property type="match status" value="4"/>
</dbReference>
<reference evidence="5 6" key="1">
    <citation type="submission" date="2023-01" db="EMBL/GenBank/DDBJ databases">
        <title>Analysis of 21 Apiospora genomes using comparative genomics revels a genus with tremendous synthesis potential of carbohydrate active enzymes and secondary metabolites.</title>
        <authorList>
            <person name="Sorensen T."/>
        </authorList>
    </citation>
    <scope>NUCLEOTIDE SEQUENCE [LARGE SCALE GENOMIC DNA]</scope>
    <source>
        <strain evidence="5 6">CBS 117206</strain>
    </source>
</reference>
<evidence type="ECO:0008006" key="7">
    <source>
        <dbReference type="Google" id="ProtNLM"/>
    </source>
</evidence>
<dbReference type="Proteomes" id="UP001392437">
    <property type="component" value="Unassembled WGS sequence"/>
</dbReference>
<evidence type="ECO:0000256" key="4">
    <source>
        <dbReference type="SAM" id="MobiDB-lite"/>
    </source>
</evidence>
<feature type="repeat" description="ANK" evidence="3">
    <location>
        <begin position="322"/>
        <end position="354"/>
    </location>
</feature>
<evidence type="ECO:0000313" key="5">
    <source>
        <dbReference type="EMBL" id="KAK8133139.1"/>
    </source>
</evidence>
<dbReference type="InterPro" id="IPR002110">
    <property type="entry name" value="Ankyrin_rpt"/>
</dbReference>
<comment type="caution">
    <text evidence="5">The sequence shown here is derived from an EMBL/GenBank/DDBJ whole genome shotgun (WGS) entry which is preliminary data.</text>
</comment>
<evidence type="ECO:0000256" key="1">
    <source>
        <dbReference type="ARBA" id="ARBA00022737"/>
    </source>
</evidence>
<dbReference type="SMART" id="SM00248">
    <property type="entry name" value="ANK"/>
    <property type="match status" value="5"/>
</dbReference>
<dbReference type="SUPFAM" id="SSF48403">
    <property type="entry name" value="Ankyrin repeat"/>
    <property type="match status" value="1"/>
</dbReference>
<dbReference type="Gene3D" id="1.25.40.20">
    <property type="entry name" value="Ankyrin repeat-containing domain"/>
    <property type="match status" value="1"/>
</dbReference>
<feature type="repeat" description="ANK" evidence="3">
    <location>
        <begin position="357"/>
        <end position="390"/>
    </location>
</feature>
<accession>A0AAW0RE96</accession>
<protein>
    <recommendedName>
        <fullName evidence="7">Ankyrin repeat-containing protein</fullName>
    </recommendedName>
</protein>
<dbReference type="InterPro" id="IPR036770">
    <property type="entry name" value="Ankyrin_rpt-contain_sf"/>
</dbReference>
<evidence type="ECO:0000313" key="6">
    <source>
        <dbReference type="Proteomes" id="UP001392437"/>
    </source>
</evidence>
<keyword evidence="1" id="KW-0677">Repeat</keyword>
<evidence type="ECO:0000256" key="3">
    <source>
        <dbReference type="PROSITE-ProRule" id="PRU00023"/>
    </source>
</evidence>
<gene>
    <name evidence="5" type="ORF">PG999_001312</name>
</gene>
<dbReference type="PANTHER" id="PTHR24189">
    <property type="entry name" value="MYOTROPHIN"/>
    <property type="match status" value="1"/>
</dbReference>
<evidence type="ECO:0000256" key="2">
    <source>
        <dbReference type="ARBA" id="ARBA00023043"/>
    </source>
</evidence>
<dbReference type="EMBL" id="JAQQWP010000001">
    <property type="protein sequence ID" value="KAK8133139.1"/>
    <property type="molecule type" value="Genomic_DNA"/>
</dbReference>
<feature type="compositionally biased region" description="Acidic residues" evidence="4">
    <location>
        <begin position="495"/>
        <end position="504"/>
    </location>
</feature>
<feature type="region of interest" description="Disordered" evidence="4">
    <location>
        <begin position="494"/>
        <end position="529"/>
    </location>
</feature>
<sequence>MTVLDIAIAKGYLEAANVLIDAGITTSAPIPADTADALAISDWLCKLKKAFNSVHGCEGDDYDMLLNNWDQQYQCASLQHQNARLDALATDYGMEPGAYIRSLEFVLKHYPRAYSSQVLFRLSEDLDMNNVALLLPMIRELLGRRKLELIDGGLEEHAISNLVRAALRPIAGAFSVVEVLLTQPPMLDGTCSSPSYSPLIYIFKTELKQSGSEIYEYSLPNRNQVLHRMLDFGIRVTTAVGLVAIEGGCSINELKLLIDHGFNPQQRYRWSDTALQHAAIRGDPDMVRFLLGYGVNVNGRPRWGNCPRALTNYYASTLNSHTNRTALQFAAERGHWECIELLVDSGADVNEPPAGVRGATALQLAAMKADIGLVRWLIEEKGADVNAAAASCNGVTALEGAAAFGRLDVVALLLQKGHFSDGEGRLQYVRATGFARQSKYRALISYMADQNGWTKEDEEALTQERLFPIIHLINMNLWQPLSDHCRGRGCVGENESVDEGLDEPECCHKNQDADPLRSRRRTGSEPQSISEDIIRHPVSHAANHLEDGDAQAFDELDMSMGGQARTAVITQNDAGNEGWNDHMPAGPEWGSVTTGQVIGEVSEDGVFAVEDPTTMSFHDWMGFGTQRAAAIESEEGFWDLVDLPQD</sequence>
<feature type="repeat" description="ANK" evidence="3">
    <location>
        <begin position="270"/>
        <end position="302"/>
    </location>
</feature>
<name>A0AAW0RE96_9PEZI</name>
<feature type="repeat" description="ANK" evidence="3">
    <location>
        <begin position="393"/>
        <end position="417"/>
    </location>
</feature>
<dbReference type="PROSITE" id="PS50297">
    <property type="entry name" value="ANK_REP_REGION"/>
    <property type="match status" value="3"/>
</dbReference>
<dbReference type="Pfam" id="PF12796">
    <property type="entry name" value="Ank_2"/>
    <property type="match status" value="2"/>
</dbReference>
<keyword evidence="6" id="KW-1185">Reference proteome</keyword>
<feature type="compositionally biased region" description="Basic and acidic residues" evidence="4">
    <location>
        <begin position="505"/>
        <end position="517"/>
    </location>
</feature>